<protein>
    <submittedName>
        <fullName evidence="1">Uncharacterized protein</fullName>
    </submittedName>
</protein>
<name>A0A6A7AAH1_9PLEO</name>
<organism evidence="1 2">
    <name type="scientific">Ophiobolus disseminans</name>
    <dbReference type="NCBI Taxonomy" id="1469910"/>
    <lineage>
        <taxon>Eukaryota</taxon>
        <taxon>Fungi</taxon>
        <taxon>Dikarya</taxon>
        <taxon>Ascomycota</taxon>
        <taxon>Pezizomycotina</taxon>
        <taxon>Dothideomycetes</taxon>
        <taxon>Pleosporomycetidae</taxon>
        <taxon>Pleosporales</taxon>
        <taxon>Pleosporineae</taxon>
        <taxon>Phaeosphaeriaceae</taxon>
        <taxon>Ophiobolus</taxon>
    </lineage>
</organism>
<keyword evidence="2" id="KW-1185">Reference proteome</keyword>
<sequence>MAPNLPDLPGELLLNIVEQSQFWEHMGLISNLRAVCREMNAKLVYIFGCFTSKLFAARILGAYIQSLSVDVTILLTKTSRESETDSSDASECSWYPEEIREAYMLEHEYFKFDEAVTDFVLNGSFVNILGQSLITLPNLQDVSIQPPFVRTGIKHNKPQDIRSRWSIVVESTLT</sequence>
<reference evidence="1" key="1">
    <citation type="journal article" date="2020" name="Stud. Mycol.">
        <title>101 Dothideomycetes genomes: a test case for predicting lifestyles and emergence of pathogens.</title>
        <authorList>
            <person name="Haridas S."/>
            <person name="Albert R."/>
            <person name="Binder M."/>
            <person name="Bloem J."/>
            <person name="Labutti K."/>
            <person name="Salamov A."/>
            <person name="Andreopoulos B."/>
            <person name="Baker S."/>
            <person name="Barry K."/>
            <person name="Bills G."/>
            <person name="Bluhm B."/>
            <person name="Cannon C."/>
            <person name="Castanera R."/>
            <person name="Culley D."/>
            <person name="Daum C."/>
            <person name="Ezra D."/>
            <person name="Gonzalez J."/>
            <person name="Henrissat B."/>
            <person name="Kuo A."/>
            <person name="Liang C."/>
            <person name="Lipzen A."/>
            <person name="Lutzoni F."/>
            <person name="Magnuson J."/>
            <person name="Mondo S."/>
            <person name="Nolan M."/>
            <person name="Ohm R."/>
            <person name="Pangilinan J."/>
            <person name="Park H.-J."/>
            <person name="Ramirez L."/>
            <person name="Alfaro M."/>
            <person name="Sun H."/>
            <person name="Tritt A."/>
            <person name="Yoshinaga Y."/>
            <person name="Zwiers L.-H."/>
            <person name="Turgeon B."/>
            <person name="Goodwin S."/>
            <person name="Spatafora J."/>
            <person name="Crous P."/>
            <person name="Grigoriev I."/>
        </authorList>
    </citation>
    <scope>NUCLEOTIDE SEQUENCE</scope>
    <source>
        <strain evidence="1">CBS 113818</strain>
    </source>
</reference>
<dbReference type="OrthoDB" id="10665385at2759"/>
<dbReference type="AlphaFoldDB" id="A0A6A7AAH1"/>
<evidence type="ECO:0000313" key="2">
    <source>
        <dbReference type="Proteomes" id="UP000799424"/>
    </source>
</evidence>
<dbReference type="EMBL" id="MU006220">
    <property type="protein sequence ID" value="KAF2829657.1"/>
    <property type="molecule type" value="Genomic_DNA"/>
</dbReference>
<proteinExistence type="predicted"/>
<evidence type="ECO:0000313" key="1">
    <source>
        <dbReference type="EMBL" id="KAF2829657.1"/>
    </source>
</evidence>
<dbReference type="Proteomes" id="UP000799424">
    <property type="component" value="Unassembled WGS sequence"/>
</dbReference>
<gene>
    <name evidence="1" type="ORF">CC86DRAFT_403004</name>
</gene>
<accession>A0A6A7AAH1</accession>